<dbReference type="Proteomes" id="UP000503336">
    <property type="component" value="Chromosome"/>
</dbReference>
<reference evidence="2 3" key="1">
    <citation type="submission" date="2020-02" db="EMBL/GenBank/DDBJ databases">
        <title>complete genome sequence of Rhodobacteraceae bacterium.</title>
        <authorList>
            <person name="Park J."/>
            <person name="Kim Y.-S."/>
            <person name="Kim K.-H."/>
        </authorList>
    </citation>
    <scope>NUCLEOTIDE SEQUENCE [LARGE SCALE GENOMIC DNA]</scope>
    <source>
        <strain evidence="2 3">RR4-56</strain>
    </source>
</reference>
<evidence type="ECO:0000313" key="2">
    <source>
        <dbReference type="EMBL" id="QIE54205.1"/>
    </source>
</evidence>
<feature type="transmembrane region" description="Helical" evidence="1">
    <location>
        <begin position="95"/>
        <end position="115"/>
    </location>
</feature>
<dbReference type="PANTHER" id="PTHR34989:SF1">
    <property type="entry name" value="PROTEIN HDED"/>
    <property type="match status" value="1"/>
</dbReference>
<keyword evidence="1" id="KW-0812">Transmembrane</keyword>
<feature type="transmembrane region" description="Helical" evidence="1">
    <location>
        <begin position="151"/>
        <end position="176"/>
    </location>
</feature>
<evidence type="ECO:0000256" key="1">
    <source>
        <dbReference type="SAM" id="Phobius"/>
    </source>
</evidence>
<keyword evidence="1" id="KW-1133">Transmembrane helix</keyword>
<feature type="transmembrane region" description="Helical" evidence="1">
    <location>
        <begin position="69"/>
        <end position="89"/>
    </location>
</feature>
<evidence type="ECO:0000313" key="3">
    <source>
        <dbReference type="Proteomes" id="UP000503336"/>
    </source>
</evidence>
<dbReference type="AlphaFoldDB" id="A0A7L5BSN8"/>
<dbReference type="InterPro" id="IPR052712">
    <property type="entry name" value="Acid_resist_chaperone_HdeD"/>
</dbReference>
<accession>A0A7L5BSN8</accession>
<feature type="transmembrane region" description="Helical" evidence="1">
    <location>
        <begin position="12"/>
        <end position="32"/>
    </location>
</feature>
<feature type="transmembrane region" description="Helical" evidence="1">
    <location>
        <begin position="38"/>
        <end position="57"/>
    </location>
</feature>
<gene>
    <name evidence="2" type="ORF">G5B40_01345</name>
</gene>
<feature type="transmembrane region" description="Helical" evidence="1">
    <location>
        <begin position="127"/>
        <end position="145"/>
    </location>
</feature>
<protein>
    <submittedName>
        <fullName evidence="2">HdeD family acid-resistance protein</fullName>
    </submittedName>
</protein>
<dbReference type="InterPro" id="IPR005325">
    <property type="entry name" value="DUF308_memb"/>
</dbReference>
<organism evidence="2 3">
    <name type="scientific">Pikeienuella piscinae</name>
    <dbReference type="NCBI Taxonomy" id="2748098"/>
    <lineage>
        <taxon>Bacteria</taxon>
        <taxon>Pseudomonadati</taxon>
        <taxon>Pseudomonadota</taxon>
        <taxon>Alphaproteobacteria</taxon>
        <taxon>Rhodobacterales</taxon>
        <taxon>Paracoccaceae</taxon>
        <taxon>Pikeienuella</taxon>
    </lineage>
</organism>
<dbReference type="EMBL" id="CP049056">
    <property type="protein sequence ID" value="QIE54205.1"/>
    <property type="molecule type" value="Genomic_DNA"/>
</dbReference>
<keyword evidence="1" id="KW-0472">Membrane</keyword>
<dbReference type="KEGG" id="hdh:G5B40_01345"/>
<dbReference type="GO" id="GO:0005886">
    <property type="term" value="C:plasma membrane"/>
    <property type="evidence" value="ECO:0007669"/>
    <property type="project" value="TreeGrafter"/>
</dbReference>
<keyword evidence="3" id="KW-1185">Reference proteome</keyword>
<sequence length="205" mass="22014">MNELTGYPNRGWWLFLLRGIVAIAFGVAAFVWPTLTLTVLIALFGAYVFVDGAFGLAHAIRSRGWLPHWWLGALEGALGVVLGLLAFLAPGVTAFVLLMIIATWAIIGGALRIALAIWMRREIRGEWFLIVSGALSILFGVLLFVVPEAGILSVIWLIGFYAILFGGLIVGLALRLRRETVGLARMASPMSLGAGRPIESGGKGV</sequence>
<dbReference type="PANTHER" id="PTHR34989">
    <property type="entry name" value="PROTEIN HDED"/>
    <property type="match status" value="1"/>
</dbReference>
<name>A0A7L5BSN8_9RHOB</name>
<dbReference type="Pfam" id="PF03729">
    <property type="entry name" value="DUF308"/>
    <property type="match status" value="1"/>
</dbReference>
<dbReference type="RefSeq" id="WP_165094090.1">
    <property type="nucleotide sequence ID" value="NZ_CP049056.1"/>
</dbReference>
<proteinExistence type="predicted"/>